<reference evidence="1" key="1">
    <citation type="submission" date="2022-05" db="EMBL/GenBank/DDBJ databases">
        <title>Chromosome-level genome of Chaenocephalus aceratus.</title>
        <authorList>
            <person name="Park H."/>
        </authorList>
    </citation>
    <scope>NUCLEOTIDE SEQUENCE</scope>
    <source>
        <strain evidence="1">KU_202001</strain>
    </source>
</reference>
<dbReference type="EMBL" id="CM043785">
    <property type="protein sequence ID" value="KAI4832619.1"/>
    <property type="molecule type" value="Genomic_DNA"/>
</dbReference>
<protein>
    <submittedName>
        <fullName evidence="1">Uncharacterized protein</fullName>
    </submittedName>
</protein>
<comment type="caution">
    <text evidence="1">The sequence shown here is derived from an EMBL/GenBank/DDBJ whole genome shotgun (WGS) entry which is preliminary data.</text>
</comment>
<gene>
    <name evidence="1" type="ORF">KUCAC02_015581</name>
</gene>
<proteinExistence type="predicted"/>
<evidence type="ECO:0000313" key="1">
    <source>
        <dbReference type="EMBL" id="KAI4832619.1"/>
    </source>
</evidence>
<name>A0ACB9XZG7_CHAAC</name>
<keyword evidence="2" id="KW-1185">Reference proteome</keyword>
<organism evidence="1 2">
    <name type="scientific">Chaenocephalus aceratus</name>
    <name type="common">Blackfin icefish</name>
    <name type="synonym">Chaenichthys aceratus</name>
    <dbReference type="NCBI Taxonomy" id="36190"/>
    <lineage>
        <taxon>Eukaryota</taxon>
        <taxon>Metazoa</taxon>
        <taxon>Chordata</taxon>
        <taxon>Craniata</taxon>
        <taxon>Vertebrata</taxon>
        <taxon>Euteleostomi</taxon>
        <taxon>Actinopterygii</taxon>
        <taxon>Neopterygii</taxon>
        <taxon>Teleostei</taxon>
        <taxon>Neoteleostei</taxon>
        <taxon>Acanthomorphata</taxon>
        <taxon>Eupercaria</taxon>
        <taxon>Perciformes</taxon>
        <taxon>Notothenioidei</taxon>
        <taxon>Channichthyidae</taxon>
        <taxon>Chaenocephalus</taxon>
    </lineage>
</organism>
<dbReference type="Proteomes" id="UP001057452">
    <property type="component" value="Chromosome 1"/>
</dbReference>
<accession>A0ACB9XZG7</accession>
<evidence type="ECO:0000313" key="2">
    <source>
        <dbReference type="Proteomes" id="UP001057452"/>
    </source>
</evidence>
<sequence>MVDELLLGTLDDLGKDDFQVFKWYLNQKNLAGVEPIPLRKLEDASRIETVSQMTRSYGGEMAVKRAVEVLKKMKNMKAAAELTERYAEMNGAPPSSSSSAASPPAASPPAANTMSAQNGSVIVAPTVLGSLHTLNLTINK</sequence>